<comment type="caution">
    <text evidence="1">The sequence shown here is derived from an EMBL/GenBank/DDBJ whole genome shotgun (WGS) entry which is preliminary data.</text>
</comment>
<keyword evidence="2" id="KW-1185">Reference proteome</keyword>
<gene>
    <name evidence="1" type="ORF">CYMTET_11377</name>
</gene>
<protein>
    <submittedName>
        <fullName evidence="1">Uncharacterized protein</fullName>
    </submittedName>
</protein>
<reference evidence="1 2" key="1">
    <citation type="journal article" date="2015" name="Genome Biol. Evol.">
        <title>Comparative Genomics of a Bacterivorous Green Alga Reveals Evolutionary Causalities and Consequences of Phago-Mixotrophic Mode of Nutrition.</title>
        <authorList>
            <person name="Burns J.A."/>
            <person name="Paasch A."/>
            <person name="Narechania A."/>
            <person name="Kim E."/>
        </authorList>
    </citation>
    <scope>NUCLEOTIDE SEQUENCE [LARGE SCALE GENOMIC DNA]</scope>
    <source>
        <strain evidence="1 2">PLY_AMNH</strain>
    </source>
</reference>
<sequence length="172" mass="19642">MWLAYCTPAVVLATEKLEEDFKQRKVVKLANAEERRIVKVEALTNGRMTVQKARDAHGKREEDKRVLINLFKEVERLGGKNIEDDDRMGKKLANSIILGDCPPGLHLMLVPTNHVIDAVVMAQPCWTHNPQIDLDLEAYLYILYIYRNPENSIQTLYISKIIMHSVVVVVCS</sequence>
<name>A0AAE0GMK5_9CHLO</name>
<evidence type="ECO:0000313" key="2">
    <source>
        <dbReference type="Proteomes" id="UP001190700"/>
    </source>
</evidence>
<organism evidence="1 2">
    <name type="scientific">Cymbomonas tetramitiformis</name>
    <dbReference type="NCBI Taxonomy" id="36881"/>
    <lineage>
        <taxon>Eukaryota</taxon>
        <taxon>Viridiplantae</taxon>
        <taxon>Chlorophyta</taxon>
        <taxon>Pyramimonadophyceae</taxon>
        <taxon>Pyramimonadales</taxon>
        <taxon>Pyramimonadaceae</taxon>
        <taxon>Cymbomonas</taxon>
    </lineage>
</organism>
<proteinExistence type="predicted"/>
<evidence type="ECO:0000313" key="1">
    <source>
        <dbReference type="EMBL" id="KAK3280798.1"/>
    </source>
</evidence>
<dbReference type="EMBL" id="LGRX02004254">
    <property type="protein sequence ID" value="KAK3280798.1"/>
    <property type="molecule type" value="Genomic_DNA"/>
</dbReference>
<dbReference type="AlphaFoldDB" id="A0AAE0GMK5"/>
<accession>A0AAE0GMK5</accession>
<dbReference type="Proteomes" id="UP001190700">
    <property type="component" value="Unassembled WGS sequence"/>
</dbReference>